<feature type="compositionally biased region" description="Basic and acidic residues" evidence="2">
    <location>
        <begin position="249"/>
        <end position="262"/>
    </location>
</feature>
<reference evidence="3" key="1">
    <citation type="submission" date="2020-03" db="EMBL/GenBank/DDBJ databases">
        <title>The deep terrestrial virosphere.</title>
        <authorList>
            <person name="Holmfeldt K."/>
            <person name="Nilsson E."/>
            <person name="Simone D."/>
            <person name="Lopez-Fernandez M."/>
            <person name="Wu X."/>
            <person name="de Brujin I."/>
            <person name="Lundin D."/>
            <person name="Andersson A."/>
            <person name="Bertilsson S."/>
            <person name="Dopson M."/>
        </authorList>
    </citation>
    <scope>NUCLEOTIDE SEQUENCE</scope>
    <source>
        <strain evidence="3">TM448A00336</strain>
        <strain evidence="4">TM448B00512</strain>
    </source>
</reference>
<evidence type="ECO:0000256" key="1">
    <source>
        <dbReference type="SAM" id="Coils"/>
    </source>
</evidence>
<feature type="compositionally biased region" description="Polar residues" evidence="2">
    <location>
        <begin position="8"/>
        <end position="34"/>
    </location>
</feature>
<dbReference type="EMBL" id="MT144628">
    <property type="protein sequence ID" value="QJH95776.1"/>
    <property type="molecule type" value="Genomic_DNA"/>
</dbReference>
<evidence type="ECO:0000256" key="2">
    <source>
        <dbReference type="SAM" id="MobiDB-lite"/>
    </source>
</evidence>
<evidence type="ECO:0008006" key="5">
    <source>
        <dbReference type="Google" id="ProtNLM"/>
    </source>
</evidence>
<feature type="compositionally biased region" description="Polar residues" evidence="2">
    <location>
        <begin position="167"/>
        <end position="176"/>
    </location>
</feature>
<feature type="coiled-coil region" evidence="1">
    <location>
        <begin position="74"/>
        <end position="126"/>
    </location>
</feature>
<feature type="region of interest" description="Disordered" evidence="2">
    <location>
        <begin position="149"/>
        <end position="206"/>
    </location>
</feature>
<dbReference type="EMBL" id="MT144004">
    <property type="protein sequence ID" value="QJA46184.1"/>
    <property type="molecule type" value="Genomic_DNA"/>
</dbReference>
<dbReference type="AlphaFoldDB" id="A0A6H1ZF55"/>
<accession>A0A6H1ZF55</accession>
<feature type="region of interest" description="Disordered" evidence="2">
    <location>
        <begin position="241"/>
        <end position="273"/>
    </location>
</feature>
<protein>
    <recommendedName>
        <fullName evidence="5">Scaffolding protein</fullName>
    </recommendedName>
</protein>
<feature type="region of interest" description="Disordered" evidence="2">
    <location>
        <begin position="1"/>
        <end position="40"/>
    </location>
</feature>
<feature type="compositionally biased region" description="Basic and acidic residues" evidence="2">
    <location>
        <begin position="149"/>
        <end position="160"/>
    </location>
</feature>
<proteinExistence type="predicted"/>
<feature type="compositionally biased region" description="Low complexity" evidence="2">
    <location>
        <begin position="191"/>
        <end position="203"/>
    </location>
</feature>
<organism evidence="3">
    <name type="scientific">viral metagenome</name>
    <dbReference type="NCBI Taxonomy" id="1070528"/>
    <lineage>
        <taxon>unclassified sequences</taxon>
        <taxon>metagenomes</taxon>
        <taxon>organismal metagenomes</taxon>
    </lineage>
</organism>
<name>A0A6H1ZF55_9ZZZZ</name>
<evidence type="ECO:0000313" key="3">
    <source>
        <dbReference type="EMBL" id="QJA46184.1"/>
    </source>
</evidence>
<sequence length="273" mass="30328">MADEPGAQTPQNQPGAQGTDQRVAGGSQQPSEQEIQALKQKYPWWDGKPIDLDRADRIIKERREFKGKAEAGLSDEQKNELADLRKYREEQDRKGRTEIENLQADLEKERKAREALVNENRATKLELLAVGHGAKNPAFARWYIEQEQAKNPDAKPEDILTKLATESPEQFGTTDNGSGGEGDERKPDPKAAAQGGAGALASGEKGLTLQEVEKAIDDHANSGEKGPRFLKKRFALLRMREQLLNMNPPDRESAQKLKEEQAARGGQRNNANQ</sequence>
<evidence type="ECO:0000313" key="4">
    <source>
        <dbReference type="EMBL" id="QJH95776.1"/>
    </source>
</evidence>
<gene>
    <name evidence="3" type="ORF">TM448A00336_0033</name>
    <name evidence="4" type="ORF">TM448B00512_0043</name>
</gene>
<keyword evidence="1" id="KW-0175">Coiled coil</keyword>